<name>A0A3M7TUY9_9BACI</name>
<dbReference type="EMBL" id="RHIB01000001">
    <property type="protein sequence ID" value="RNA68544.1"/>
    <property type="molecule type" value="Genomic_DNA"/>
</dbReference>
<organism evidence="1 2">
    <name type="scientific">Alteribacter keqinensis</name>
    <dbReference type="NCBI Taxonomy" id="2483800"/>
    <lineage>
        <taxon>Bacteria</taxon>
        <taxon>Bacillati</taxon>
        <taxon>Bacillota</taxon>
        <taxon>Bacilli</taxon>
        <taxon>Bacillales</taxon>
        <taxon>Bacillaceae</taxon>
        <taxon>Alteribacter</taxon>
    </lineage>
</organism>
<protein>
    <submittedName>
        <fullName evidence="1">Uncharacterized protein</fullName>
    </submittedName>
</protein>
<reference evidence="1 2" key="1">
    <citation type="submission" date="2018-10" db="EMBL/GenBank/DDBJ databases">
        <title>Bacillus Keqinensis sp. nov., a moderately halophilic bacterium isolated from a saline-alkaline lake.</title>
        <authorList>
            <person name="Wang H."/>
        </authorList>
    </citation>
    <scope>NUCLEOTIDE SEQUENCE [LARGE SCALE GENOMIC DNA]</scope>
    <source>
        <strain evidence="1 2">KQ-3</strain>
    </source>
</reference>
<evidence type="ECO:0000313" key="1">
    <source>
        <dbReference type="EMBL" id="RNA68544.1"/>
    </source>
</evidence>
<dbReference type="RefSeq" id="WP_122896069.1">
    <property type="nucleotide sequence ID" value="NZ_RHIB01000001.1"/>
</dbReference>
<sequence length="82" mass="9169">MSLDKVNVRYSITTGKEVITFSSLNEIRNSTVRISLEKSLLDLMKSVRVAAVNHHLAEKGIKNQIDVSTTLVNKEKPNHYSG</sequence>
<comment type="caution">
    <text evidence="1">The sequence shown here is derived from an EMBL/GenBank/DDBJ whole genome shotgun (WGS) entry which is preliminary data.</text>
</comment>
<proteinExistence type="predicted"/>
<dbReference type="AlphaFoldDB" id="A0A3M7TUY9"/>
<gene>
    <name evidence="1" type="ORF">EBO34_00805</name>
</gene>
<dbReference type="Proteomes" id="UP000278746">
    <property type="component" value="Unassembled WGS sequence"/>
</dbReference>
<keyword evidence="2" id="KW-1185">Reference proteome</keyword>
<accession>A0A3M7TUY9</accession>
<evidence type="ECO:0000313" key="2">
    <source>
        <dbReference type="Proteomes" id="UP000278746"/>
    </source>
</evidence>